<sequence length="397" mass="43939">MNPPFVPYTPPGSSAPRDHISPIPTLRPPSFSEHPTVRTSATFLEIMHSARLRDCIRYWRAIVVQYHQMPPGLQFWRNHYIFCMALTGSHGWQDVGDEGQRIWKLAYEETQEIFRDPTSSLAKEYLGDTHQMPPMTISAMDSSSQPSSSRAPPTVDPPVLVSAAGPSGHGRGRRNGDSSSGRVKQLSSINDSRLLAARGYPSSNTEQPAQDYRQISSPADGSPAPTHYPHYSFEHGRDWSSQGARSPGEPSNYLSNVTHPTYLMEQPLGLQVAHASQSGPYMARHANPPWLAAEVSGDSVLAPFPYPGTIAHLPPDGAYYVQRDFVHPATFSLGSDSAVGEVGPESIQTSSFDSWDMSNEPSSWYLPDPDQRAPVEQIQSPIYPYHPYDFWEPQAPQ</sequence>
<dbReference type="InParanoid" id="A0A067Q0B4"/>
<feature type="region of interest" description="Disordered" evidence="1">
    <location>
        <begin position="336"/>
        <end position="371"/>
    </location>
</feature>
<evidence type="ECO:0000313" key="3">
    <source>
        <dbReference type="Proteomes" id="UP000027265"/>
    </source>
</evidence>
<gene>
    <name evidence="2" type="ORF">JAAARDRAFT_195279</name>
</gene>
<feature type="region of interest" description="Disordered" evidence="1">
    <location>
        <begin position="131"/>
        <end position="256"/>
    </location>
</feature>
<dbReference type="Proteomes" id="UP000027265">
    <property type="component" value="Unassembled WGS sequence"/>
</dbReference>
<dbReference type="AlphaFoldDB" id="A0A067Q0B4"/>
<organism evidence="2 3">
    <name type="scientific">Jaapia argillacea MUCL 33604</name>
    <dbReference type="NCBI Taxonomy" id="933084"/>
    <lineage>
        <taxon>Eukaryota</taxon>
        <taxon>Fungi</taxon>
        <taxon>Dikarya</taxon>
        <taxon>Basidiomycota</taxon>
        <taxon>Agaricomycotina</taxon>
        <taxon>Agaricomycetes</taxon>
        <taxon>Agaricomycetidae</taxon>
        <taxon>Jaapiales</taxon>
        <taxon>Jaapiaceae</taxon>
        <taxon>Jaapia</taxon>
    </lineage>
</organism>
<protein>
    <submittedName>
        <fullName evidence="2">Uncharacterized protein</fullName>
    </submittedName>
</protein>
<proteinExistence type="predicted"/>
<reference evidence="3" key="1">
    <citation type="journal article" date="2014" name="Proc. Natl. Acad. Sci. U.S.A.">
        <title>Extensive sampling of basidiomycete genomes demonstrates inadequacy of the white-rot/brown-rot paradigm for wood decay fungi.</title>
        <authorList>
            <person name="Riley R."/>
            <person name="Salamov A.A."/>
            <person name="Brown D.W."/>
            <person name="Nagy L.G."/>
            <person name="Floudas D."/>
            <person name="Held B.W."/>
            <person name="Levasseur A."/>
            <person name="Lombard V."/>
            <person name="Morin E."/>
            <person name="Otillar R."/>
            <person name="Lindquist E.A."/>
            <person name="Sun H."/>
            <person name="LaButti K.M."/>
            <person name="Schmutz J."/>
            <person name="Jabbour D."/>
            <person name="Luo H."/>
            <person name="Baker S.E."/>
            <person name="Pisabarro A.G."/>
            <person name="Walton J.D."/>
            <person name="Blanchette R.A."/>
            <person name="Henrissat B."/>
            <person name="Martin F."/>
            <person name="Cullen D."/>
            <person name="Hibbett D.S."/>
            <person name="Grigoriev I.V."/>
        </authorList>
    </citation>
    <scope>NUCLEOTIDE SEQUENCE [LARGE SCALE GENOMIC DNA]</scope>
    <source>
        <strain evidence="3">MUCL 33604</strain>
    </source>
</reference>
<accession>A0A067Q0B4</accession>
<feature type="compositionally biased region" description="Pro residues" evidence="1">
    <location>
        <begin position="1"/>
        <end position="10"/>
    </location>
</feature>
<feature type="compositionally biased region" description="Polar residues" evidence="1">
    <location>
        <begin position="201"/>
        <end position="219"/>
    </location>
</feature>
<feature type="compositionally biased region" description="Low complexity" evidence="1">
    <location>
        <begin position="138"/>
        <end position="149"/>
    </location>
</feature>
<dbReference type="EMBL" id="KL197723">
    <property type="protein sequence ID" value="KDQ56046.1"/>
    <property type="molecule type" value="Genomic_DNA"/>
</dbReference>
<feature type="compositionally biased region" description="Polar residues" evidence="1">
    <location>
        <begin position="346"/>
        <end position="362"/>
    </location>
</feature>
<dbReference type="HOGENOM" id="CLU_704108_0_0_1"/>
<evidence type="ECO:0000313" key="2">
    <source>
        <dbReference type="EMBL" id="KDQ56046.1"/>
    </source>
</evidence>
<evidence type="ECO:0000256" key="1">
    <source>
        <dbReference type="SAM" id="MobiDB-lite"/>
    </source>
</evidence>
<feature type="region of interest" description="Disordered" evidence="1">
    <location>
        <begin position="1"/>
        <end position="34"/>
    </location>
</feature>
<keyword evidence="3" id="KW-1185">Reference proteome</keyword>
<name>A0A067Q0B4_9AGAM</name>